<accession>A0AAV1ZS82</accession>
<organism evidence="7 8">
    <name type="scientific">Larinioides sclopetarius</name>
    <dbReference type="NCBI Taxonomy" id="280406"/>
    <lineage>
        <taxon>Eukaryota</taxon>
        <taxon>Metazoa</taxon>
        <taxon>Ecdysozoa</taxon>
        <taxon>Arthropoda</taxon>
        <taxon>Chelicerata</taxon>
        <taxon>Arachnida</taxon>
        <taxon>Araneae</taxon>
        <taxon>Araneomorphae</taxon>
        <taxon>Entelegynae</taxon>
        <taxon>Araneoidea</taxon>
        <taxon>Araneidae</taxon>
        <taxon>Larinioides</taxon>
    </lineage>
</organism>
<dbReference type="InterPro" id="IPR013057">
    <property type="entry name" value="AA_transpt_TM"/>
</dbReference>
<feature type="domain" description="Amino acid transporter transmembrane" evidence="6">
    <location>
        <begin position="7"/>
        <end position="394"/>
    </location>
</feature>
<keyword evidence="4 5" id="KW-0472">Membrane</keyword>
<dbReference type="PANTHER" id="PTHR22950:SF703">
    <property type="entry name" value="AMINO ACID TRANSPORTER TRANSMEMBRANE DOMAIN-CONTAINING PROTEIN"/>
    <property type="match status" value="1"/>
</dbReference>
<dbReference type="EMBL" id="CAXIEN010000072">
    <property type="protein sequence ID" value="CAL1274018.1"/>
    <property type="molecule type" value="Genomic_DNA"/>
</dbReference>
<evidence type="ECO:0000259" key="6">
    <source>
        <dbReference type="Pfam" id="PF01490"/>
    </source>
</evidence>
<evidence type="ECO:0000313" key="8">
    <source>
        <dbReference type="Proteomes" id="UP001497382"/>
    </source>
</evidence>
<sequence>MTTSKGYSVWLAAVFITSFMAGMGILAMPHALAGTGWYGLILITLACVNAWYSSLILGRSWVILEERWVEYRGKFRYPYPAIGERAVGPWMRYVVTVSLHITLMGIGVVYLLLSAQIVQSMTQIFFILNYNYWIVILAVILCPLSWFGRIEEFWFAAVGALTTAGLACFSIFISMALKIPDMKDVHYGGANFSSASLAFGTILFAYSAVYMFPTIQNDMKDRQQFKKATILSFIGIMIFYLPVIITGYAVLGSAVPVNILMAIDEGYFRSFIEACLALHIFLAFLLAINPVAQEIEEVFKIKPNFNYKRCIIRSTIVTLILVVAYTIPHFDKILNLIGGSTMTLLSFILPPLFYLLLVKKGLTDTKSDIPIHERIFMYQIMITGCIGAITCTYFAVGDIIDTFIQDPSAESKGDHGIPI</sequence>
<dbReference type="AlphaFoldDB" id="A0AAV1ZS82"/>
<dbReference type="FunFam" id="1.20.1740.10:FF:000052">
    <property type="entry name" value="Lysine histidine transporter-like 3"/>
    <property type="match status" value="1"/>
</dbReference>
<evidence type="ECO:0000313" key="7">
    <source>
        <dbReference type="EMBL" id="CAL1274018.1"/>
    </source>
</evidence>
<keyword evidence="3 5" id="KW-1133">Transmembrane helix</keyword>
<dbReference type="GO" id="GO:0005774">
    <property type="term" value="C:vacuolar membrane"/>
    <property type="evidence" value="ECO:0007669"/>
    <property type="project" value="TreeGrafter"/>
</dbReference>
<feature type="transmembrane region" description="Helical" evidence="5">
    <location>
        <begin position="189"/>
        <end position="209"/>
    </location>
</feature>
<gene>
    <name evidence="7" type="ORF">LARSCL_LOCUS7227</name>
</gene>
<dbReference type="Pfam" id="PF01490">
    <property type="entry name" value="Aa_trans"/>
    <property type="match status" value="1"/>
</dbReference>
<feature type="transmembrane region" description="Helical" evidence="5">
    <location>
        <begin position="7"/>
        <end position="31"/>
    </location>
</feature>
<dbReference type="Gene3D" id="1.20.1740.10">
    <property type="entry name" value="Amino acid/polyamine transporter I"/>
    <property type="match status" value="1"/>
</dbReference>
<evidence type="ECO:0000256" key="5">
    <source>
        <dbReference type="SAM" id="Phobius"/>
    </source>
</evidence>
<comment type="subcellular location">
    <subcellularLocation>
        <location evidence="1">Membrane</location>
        <topology evidence="1">Multi-pass membrane protein</topology>
    </subcellularLocation>
</comment>
<feature type="transmembrane region" description="Helical" evidence="5">
    <location>
        <begin position="333"/>
        <end position="356"/>
    </location>
</feature>
<name>A0AAV1ZS82_9ARAC</name>
<evidence type="ECO:0000256" key="3">
    <source>
        <dbReference type="ARBA" id="ARBA00022989"/>
    </source>
</evidence>
<feature type="transmembrane region" description="Helical" evidence="5">
    <location>
        <begin position="376"/>
        <end position="396"/>
    </location>
</feature>
<protein>
    <recommendedName>
        <fullName evidence="6">Amino acid transporter transmembrane domain-containing protein</fullName>
    </recommendedName>
</protein>
<feature type="transmembrane region" description="Helical" evidence="5">
    <location>
        <begin position="37"/>
        <end position="57"/>
    </location>
</feature>
<keyword evidence="2 5" id="KW-0812">Transmembrane</keyword>
<feature type="transmembrane region" description="Helical" evidence="5">
    <location>
        <begin position="130"/>
        <end position="147"/>
    </location>
</feature>
<reference evidence="7 8" key="1">
    <citation type="submission" date="2024-04" db="EMBL/GenBank/DDBJ databases">
        <authorList>
            <person name="Rising A."/>
            <person name="Reimegard J."/>
            <person name="Sonavane S."/>
            <person name="Akerstrom W."/>
            <person name="Nylinder S."/>
            <person name="Hedman E."/>
            <person name="Kallberg Y."/>
        </authorList>
    </citation>
    <scope>NUCLEOTIDE SEQUENCE [LARGE SCALE GENOMIC DNA]</scope>
</reference>
<comment type="caution">
    <text evidence="7">The sequence shown here is derived from an EMBL/GenBank/DDBJ whole genome shotgun (WGS) entry which is preliminary data.</text>
</comment>
<feature type="transmembrane region" description="Helical" evidence="5">
    <location>
        <begin position="310"/>
        <end position="327"/>
    </location>
</feature>
<feature type="transmembrane region" description="Helical" evidence="5">
    <location>
        <begin position="230"/>
        <end position="251"/>
    </location>
</feature>
<feature type="transmembrane region" description="Helical" evidence="5">
    <location>
        <begin position="271"/>
        <end position="289"/>
    </location>
</feature>
<evidence type="ECO:0000256" key="2">
    <source>
        <dbReference type="ARBA" id="ARBA00022692"/>
    </source>
</evidence>
<proteinExistence type="predicted"/>
<feature type="transmembrane region" description="Helical" evidence="5">
    <location>
        <begin position="154"/>
        <end position="177"/>
    </location>
</feature>
<dbReference type="GO" id="GO:0015179">
    <property type="term" value="F:L-amino acid transmembrane transporter activity"/>
    <property type="evidence" value="ECO:0007669"/>
    <property type="project" value="TreeGrafter"/>
</dbReference>
<dbReference type="Proteomes" id="UP001497382">
    <property type="component" value="Unassembled WGS sequence"/>
</dbReference>
<dbReference type="PANTHER" id="PTHR22950">
    <property type="entry name" value="AMINO ACID TRANSPORTER"/>
    <property type="match status" value="1"/>
</dbReference>
<feature type="transmembrane region" description="Helical" evidence="5">
    <location>
        <begin position="93"/>
        <end position="118"/>
    </location>
</feature>
<evidence type="ECO:0000256" key="4">
    <source>
        <dbReference type="ARBA" id="ARBA00023136"/>
    </source>
</evidence>
<keyword evidence="8" id="KW-1185">Reference proteome</keyword>
<evidence type="ECO:0000256" key="1">
    <source>
        <dbReference type="ARBA" id="ARBA00004141"/>
    </source>
</evidence>